<organism evidence="1 2">
    <name type="scientific">Palleniella muris</name>
    <dbReference type="NCBI Taxonomy" id="3038145"/>
    <lineage>
        <taxon>Bacteria</taxon>
        <taxon>Pseudomonadati</taxon>
        <taxon>Bacteroidota</taxon>
        <taxon>Bacteroidia</taxon>
        <taxon>Bacteroidales</taxon>
        <taxon>Prevotellaceae</taxon>
        <taxon>Palleniella</taxon>
    </lineage>
</organism>
<gene>
    <name evidence="1" type="ORF">E5358_01455</name>
</gene>
<dbReference type="Proteomes" id="UP000308886">
    <property type="component" value="Unassembled WGS sequence"/>
</dbReference>
<proteinExistence type="predicted"/>
<evidence type="ECO:0000313" key="2">
    <source>
        <dbReference type="Proteomes" id="UP000308886"/>
    </source>
</evidence>
<comment type="caution">
    <text evidence="1">The sequence shown here is derived from an EMBL/GenBank/DDBJ whole genome shotgun (WGS) entry which is preliminary data.</text>
</comment>
<protein>
    <submittedName>
        <fullName evidence="1">Septal ring lytic transglycosylase RlpA family protein</fullName>
    </submittedName>
</protein>
<name>A0AC61QTD7_9BACT</name>
<sequence>MLHLANIFLLALSLSVFSANGVKESNATQQKKAVGKNVAGTGKQQKGKATYYSKRATGARTASGARLHHDSLVCAHKTHPFGTRLKVTNLRNSKSVIVKVIDRGPFRRGCVIDLSWRAAKEIDMINQGVAMVMVSVVKDEVHTPYKLKEQTDSIEFDIESGEFYDGKVPAWQKQ</sequence>
<keyword evidence="2" id="KW-1185">Reference proteome</keyword>
<reference evidence="1" key="1">
    <citation type="submission" date="2019-04" db="EMBL/GenBank/DDBJ databases">
        <title>Microbes associate with the intestines of laboratory mice.</title>
        <authorList>
            <person name="Navarre W."/>
            <person name="Wong E."/>
            <person name="Huang K."/>
            <person name="Tropini C."/>
            <person name="Ng K."/>
            <person name="Yu B."/>
        </authorList>
    </citation>
    <scope>NUCLEOTIDE SEQUENCE</scope>
    <source>
        <strain evidence="1">NM73_A23</strain>
    </source>
</reference>
<accession>A0AC61QTD7</accession>
<evidence type="ECO:0000313" key="1">
    <source>
        <dbReference type="EMBL" id="TGX83871.1"/>
    </source>
</evidence>
<dbReference type="EMBL" id="SRZC01000002">
    <property type="protein sequence ID" value="TGX83871.1"/>
    <property type="molecule type" value="Genomic_DNA"/>
</dbReference>